<keyword evidence="7 11" id="KW-0505">Motor protein</keyword>
<evidence type="ECO:0000256" key="11">
    <source>
        <dbReference type="PROSITE-ProRule" id="PRU00283"/>
    </source>
</evidence>
<comment type="subcellular location">
    <subcellularLocation>
        <location evidence="1">Cytoplasm</location>
        <location evidence="1">Cytoskeleton</location>
    </subcellularLocation>
</comment>
<feature type="coiled-coil region" evidence="12">
    <location>
        <begin position="985"/>
        <end position="1051"/>
    </location>
</feature>
<comment type="similarity">
    <text evidence="10">Belongs to the TRAFAC class myosin-kinesin ATPase superfamily. Kinesin family. KIN-5/BimC subfamily.</text>
</comment>
<dbReference type="GO" id="GO:0005524">
    <property type="term" value="F:ATP binding"/>
    <property type="evidence" value="ECO:0007669"/>
    <property type="project" value="UniProtKB-UniRule"/>
</dbReference>
<dbReference type="Pfam" id="PF00225">
    <property type="entry name" value="Kinesin"/>
    <property type="match status" value="1"/>
</dbReference>
<dbReference type="InParanoid" id="A0A024G0Y6"/>
<dbReference type="Proteomes" id="UP000053237">
    <property type="component" value="Unassembled WGS sequence"/>
</dbReference>
<feature type="coiled-coil region" evidence="12">
    <location>
        <begin position="1168"/>
        <end position="1230"/>
    </location>
</feature>
<comment type="similarity">
    <text evidence="9">Belongs to the TRAFAC class myosin-kinesin ATPase superfamily. Kinesin family. KIN-12 subfamily.</text>
</comment>
<feature type="region of interest" description="Disordered" evidence="13">
    <location>
        <begin position="915"/>
        <end position="939"/>
    </location>
</feature>
<keyword evidence="16" id="KW-1185">Reference proteome</keyword>
<feature type="compositionally biased region" description="Polar residues" evidence="13">
    <location>
        <begin position="915"/>
        <end position="926"/>
    </location>
</feature>
<evidence type="ECO:0000313" key="16">
    <source>
        <dbReference type="Proteomes" id="UP000053237"/>
    </source>
</evidence>
<evidence type="ECO:0000256" key="1">
    <source>
        <dbReference type="ARBA" id="ARBA00004245"/>
    </source>
</evidence>
<dbReference type="Gene3D" id="3.40.850.10">
    <property type="entry name" value="Kinesin motor domain"/>
    <property type="match status" value="1"/>
</dbReference>
<evidence type="ECO:0000256" key="6">
    <source>
        <dbReference type="ARBA" id="ARBA00023054"/>
    </source>
</evidence>
<evidence type="ECO:0000256" key="2">
    <source>
        <dbReference type="ARBA" id="ARBA00022490"/>
    </source>
</evidence>
<dbReference type="FunFam" id="3.40.850.10:FF:000019">
    <property type="entry name" value="Kinesin-like protein KIN-5D"/>
    <property type="match status" value="1"/>
</dbReference>
<evidence type="ECO:0000256" key="7">
    <source>
        <dbReference type="ARBA" id="ARBA00023175"/>
    </source>
</evidence>
<dbReference type="EMBL" id="CAIX01000009">
    <property type="protein sequence ID" value="CCI40507.1"/>
    <property type="molecule type" value="Genomic_DNA"/>
</dbReference>
<keyword evidence="2" id="KW-0963">Cytoplasm</keyword>
<reference evidence="15 16" key="1">
    <citation type="submission" date="2012-05" db="EMBL/GenBank/DDBJ databases">
        <title>Recombination and specialization in a pathogen metapopulation.</title>
        <authorList>
            <person name="Gardiner A."/>
            <person name="Kemen E."/>
            <person name="Schultz-Larsen T."/>
            <person name="MacLean D."/>
            <person name="Van Oosterhout C."/>
            <person name="Jones J.D.G."/>
        </authorList>
    </citation>
    <scope>NUCLEOTIDE SEQUENCE [LARGE SCALE GENOMIC DNA]</scope>
    <source>
        <strain evidence="15 16">Ac Nc2</strain>
    </source>
</reference>
<dbReference type="OrthoDB" id="167635at2759"/>
<proteinExistence type="inferred from homology"/>
<dbReference type="InterPro" id="IPR019821">
    <property type="entry name" value="Kinesin_motor_CS"/>
</dbReference>
<sequence>MSEDNVNVKVFCRVRPPNEREKRLSATPTSSFAGVNKCISVPASDPNKKTIVLHLKNAQNQNPPFNKPFTYDRIFDEDSTQEDVFQVVGMPITRACLQGYNGTIFAYGQTGSGKTFTMQGPDDAILSNVKSEDDMRGLVPRVFDYLYNTEAAGRNQDNQETHDIKDGNADVTHHRFTCSFLEIYNERVYDLLESKGNSTMSTTASIGLPVRENNKKGVFVEGLTVSEVDSARKAAELMKLGAQNRRVGQTAMNRESSRSHSVFILNIESTENVSTGLKRTRSSKFSLVDLAGSERQKNAESFGDRLKEAGSINKSLSALGNVIMGLVNKSAGKACHVHFRDSKLTFLLKDSLGGNSKTFMIATISPTEDSANETLSTLKFAQRAKLIRNQAFINEDTSGDVINLQQEVQRLRLQLSMQGQCNASRIPTPIDRVLQLDDKAFDEDDDTNAPACTGLFDNFSKDIRLKELECTLAIIAEESVKYKSGLQKSLEKEQQLSSICECLKKKLQHSKLLLKFASDKLSHQQCEESKSIQDLIDREMTYEPSIDAIEWRLKFEKMEEAYARLNASYEKRAESADSGMTFTELSGVDDCYRALSKQFAHVLYDKHFLERQLSRHKENVLESIPSDKASEEEVQYLLKIQAQEYEAKLSAAIQVQISLEQKAASVANDLLRSKQRETAWSVRYQDTERQYSEAMFMFERECTTSNDLRNQLLTEKQRMQELILEKDRERLVSDHNQRLQVEAGDSHEKLMIMNQWLKVQLQLLSNHRHSLDNVIDHLHKEKVEAQSNLDSASQIVSELRSKDNVLLAELTQTNNRNIVLQDQLKSKQSALIAWKKEFEDAQSRLKQTNASPEKKISLLESQLYHTSQEALAKYNDVKHESDPLALRSQNIDPNQFSQNPTCLNTSLVTSEDNIVSNVPQPSTTDSSFKDPLPKSDIQGPTQYIIKRDGESGSTRDRRELARDQYALLKKIATLETEKLILKRDLSMQNEKLEKVEATLRLTKQDLMLEKRLRSEDVMQLAAFKNKLEILVAQFKQENDDLQDRFSQLEFEFVKNKRMLEESLYKLNARDQKYNAAKQVFERLLMEATESNQRLHIHFDKIVRAGYIPSAHGPKLKAFYTTSDPLITPIDNMKRSFFKMQADLEGARTRIEATNASNDVPVGSWRSQLDRAKRQLDQALGVAAAKEKKLQELEKRCVMLTRLAENRSMLLTTYEEEVAAAKAAKIETEKDLLRIRRNLGDLGHLLDRHGQSGFEN</sequence>
<dbReference type="GO" id="GO:0007018">
    <property type="term" value="P:microtubule-based movement"/>
    <property type="evidence" value="ECO:0007669"/>
    <property type="project" value="InterPro"/>
</dbReference>
<evidence type="ECO:0000256" key="5">
    <source>
        <dbReference type="ARBA" id="ARBA00022840"/>
    </source>
</evidence>
<keyword evidence="8" id="KW-0206">Cytoskeleton</keyword>
<dbReference type="CDD" id="cd00106">
    <property type="entry name" value="KISc"/>
    <property type="match status" value="1"/>
</dbReference>
<evidence type="ECO:0000256" key="9">
    <source>
        <dbReference type="ARBA" id="ARBA00034488"/>
    </source>
</evidence>
<keyword evidence="4 11" id="KW-0547">Nucleotide-binding</keyword>
<keyword evidence="6 12" id="KW-0175">Coiled coil</keyword>
<protein>
    <recommendedName>
        <fullName evidence="14">Kinesin motor domain-containing protein</fullName>
    </recommendedName>
</protein>
<dbReference type="InterPro" id="IPR001752">
    <property type="entry name" value="Kinesin_motor_dom"/>
</dbReference>
<dbReference type="STRING" id="65357.A0A024G0Y6"/>
<dbReference type="InterPro" id="IPR044986">
    <property type="entry name" value="KIF15/KIN-12"/>
</dbReference>
<evidence type="ECO:0000256" key="10">
    <source>
        <dbReference type="ARBA" id="ARBA00034704"/>
    </source>
</evidence>
<evidence type="ECO:0000313" key="15">
    <source>
        <dbReference type="EMBL" id="CCI40507.1"/>
    </source>
</evidence>
<organism evidence="15 16">
    <name type="scientific">Albugo candida</name>
    <dbReference type="NCBI Taxonomy" id="65357"/>
    <lineage>
        <taxon>Eukaryota</taxon>
        <taxon>Sar</taxon>
        <taxon>Stramenopiles</taxon>
        <taxon>Oomycota</taxon>
        <taxon>Peronosporomycetes</taxon>
        <taxon>Albuginales</taxon>
        <taxon>Albuginaceae</taxon>
        <taxon>Albugo</taxon>
    </lineage>
</organism>
<evidence type="ECO:0000256" key="13">
    <source>
        <dbReference type="SAM" id="MobiDB-lite"/>
    </source>
</evidence>
<evidence type="ECO:0000256" key="8">
    <source>
        <dbReference type="ARBA" id="ARBA00023212"/>
    </source>
</evidence>
<dbReference type="PRINTS" id="PR00380">
    <property type="entry name" value="KINESINHEAVY"/>
</dbReference>
<evidence type="ECO:0000256" key="3">
    <source>
        <dbReference type="ARBA" id="ARBA00022701"/>
    </source>
</evidence>
<dbReference type="GO" id="GO:0003777">
    <property type="term" value="F:microtubule motor activity"/>
    <property type="evidence" value="ECO:0007669"/>
    <property type="project" value="InterPro"/>
</dbReference>
<evidence type="ECO:0000256" key="12">
    <source>
        <dbReference type="SAM" id="Coils"/>
    </source>
</evidence>
<dbReference type="GO" id="GO:0005874">
    <property type="term" value="C:microtubule"/>
    <property type="evidence" value="ECO:0007669"/>
    <property type="project" value="UniProtKB-KW"/>
</dbReference>
<dbReference type="SMART" id="SM00129">
    <property type="entry name" value="KISc"/>
    <property type="match status" value="1"/>
</dbReference>
<feature type="binding site" evidence="11">
    <location>
        <begin position="108"/>
        <end position="115"/>
    </location>
    <ligand>
        <name>ATP</name>
        <dbReference type="ChEBI" id="CHEBI:30616"/>
    </ligand>
</feature>
<dbReference type="PANTHER" id="PTHR37739:SF8">
    <property type="entry name" value="KINESIN-LIKE PROTEIN KIN-12D"/>
    <property type="match status" value="1"/>
</dbReference>
<gene>
    <name evidence="15" type="ORF">BN9_012910</name>
</gene>
<dbReference type="PROSITE" id="PS00411">
    <property type="entry name" value="KINESIN_MOTOR_1"/>
    <property type="match status" value="1"/>
</dbReference>
<keyword evidence="5 11" id="KW-0067">ATP-binding</keyword>
<accession>A0A024G0Y6</accession>
<dbReference type="GO" id="GO:0007010">
    <property type="term" value="P:cytoskeleton organization"/>
    <property type="evidence" value="ECO:0007669"/>
    <property type="project" value="UniProtKB-ARBA"/>
</dbReference>
<feature type="domain" description="Kinesin motor" evidence="14">
    <location>
        <begin position="7"/>
        <end position="387"/>
    </location>
</feature>
<name>A0A024G0Y6_9STRA</name>
<evidence type="ECO:0000256" key="4">
    <source>
        <dbReference type="ARBA" id="ARBA00022741"/>
    </source>
</evidence>
<dbReference type="InterPro" id="IPR036961">
    <property type="entry name" value="Kinesin_motor_dom_sf"/>
</dbReference>
<dbReference type="AlphaFoldDB" id="A0A024G0Y6"/>
<evidence type="ECO:0000259" key="14">
    <source>
        <dbReference type="PROSITE" id="PS50067"/>
    </source>
</evidence>
<keyword evidence="3" id="KW-0493">Microtubule</keyword>
<dbReference type="GO" id="GO:0008017">
    <property type="term" value="F:microtubule binding"/>
    <property type="evidence" value="ECO:0007669"/>
    <property type="project" value="InterPro"/>
</dbReference>
<comment type="caution">
    <text evidence="15">The sequence shown here is derived from an EMBL/GenBank/DDBJ whole genome shotgun (WGS) entry which is preliminary data.</text>
</comment>
<dbReference type="SUPFAM" id="SSF52540">
    <property type="entry name" value="P-loop containing nucleoside triphosphate hydrolases"/>
    <property type="match status" value="1"/>
</dbReference>
<dbReference type="InterPro" id="IPR027417">
    <property type="entry name" value="P-loop_NTPase"/>
</dbReference>
<dbReference type="PROSITE" id="PS50067">
    <property type="entry name" value="KINESIN_MOTOR_2"/>
    <property type="match status" value="1"/>
</dbReference>
<dbReference type="PANTHER" id="PTHR37739">
    <property type="entry name" value="KINESIN-LIKE PROTEIN KIN-12D"/>
    <property type="match status" value="1"/>
</dbReference>